<feature type="transmembrane region" description="Helical" evidence="6">
    <location>
        <begin position="88"/>
        <end position="107"/>
    </location>
</feature>
<keyword evidence="8" id="KW-1185">Reference proteome</keyword>
<dbReference type="OrthoDB" id="28755at2759"/>
<evidence type="ECO:0000256" key="2">
    <source>
        <dbReference type="ARBA" id="ARBA00022448"/>
    </source>
</evidence>
<proteinExistence type="predicted"/>
<reference evidence="7 8" key="1">
    <citation type="journal article" date="2018" name="BMC Genomics">
        <title>Comparative genome analyses reveal sequence features reflecting distinct modes of host-adaptation between dicot and monocot powdery mildew.</title>
        <authorList>
            <person name="Wu Y."/>
            <person name="Ma X."/>
            <person name="Pan Z."/>
            <person name="Kale S.D."/>
            <person name="Song Y."/>
            <person name="King H."/>
            <person name="Zhang Q."/>
            <person name="Presley C."/>
            <person name="Deng X."/>
            <person name="Wei C.I."/>
            <person name="Xiao S."/>
        </authorList>
    </citation>
    <scope>NUCLEOTIDE SEQUENCE [LARGE SCALE GENOMIC DNA]</scope>
    <source>
        <strain evidence="7">UMSG2</strain>
    </source>
</reference>
<dbReference type="GO" id="GO:0005886">
    <property type="term" value="C:plasma membrane"/>
    <property type="evidence" value="ECO:0007669"/>
    <property type="project" value="TreeGrafter"/>
</dbReference>
<feature type="transmembrane region" description="Helical" evidence="6">
    <location>
        <begin position="360"/>
        <end position="380"/>
    </location>
</feature>
<feature type="transmembrane region" description="Helical" evidence="6">
    <location>
        <begin position="21"/>
        <end position="44"/>
    </location>
</feature>
<feature type="transmembrane region" description="Helical" evidence="6">
    <location>
        <begin position="202"/>
        <end position="221"/>
    </location>
</feature>
<keyword evidence="5 6" id="KW-0472">Membrane</keyword>
<accession>A0A420I0D5</accession>
<sequence length="536" mass="58932">MSIWRDESSVKGSSESMRMALLTFSLVGIQFTWGIEMTYCTPYLLSLGLTKSRTSLVWIAGPISGLIMQPIVGVISDGSQSRYGRRRPFMLLGSTVVAIGLLGLAWAKEIASYLTKDLELRKSITIGIAVSAIYVVDFAVNVVQACSRALIVDTLPVGKQQLGNAWGSRMVSGGHLVGYAIGTLDLVNILGPLLGNNQFKQLTVISAFALIFTTSITSWAVTERVLVVGKSDDTSLSFTRIIKQIYATARKLPPRIQALCNIQLWSWIGWFPFHFYGTTFVGEIYYRYEAPQAVKLSSDALGDIGRRGSQALVLFSSVNLMAALILPQFIKSPDKEEFTHRPPALIARLVERINKCRHDLLTAWICGQMLFICTMIFTPFARSFQFATFLIALCGLPWMLSSWAPVTFMGMEVNRLSMRSSSIPLASQLESGDLSIPSFDKEIRDNKGSQGGDSGLYFGIFNIYTTIPQLIGTFISMTVFAILEPGKSPELAKDALASERHSTEGPNAISICLFIGACSMVGAMFATRKLKKLYET</sequence>
<feature type="transmembrane region" description="Helical" evidence="6">
    <location>
        <begin position="386"/>
        <end position="409"/>
    </location>
</feature>
<dbReference type="PANTHER" id="PTHR19432">
    <property type="entry name" value="SUGAR TRANSPORTER"/>
    <property type="match status" value="1"/>
</dbReference>
<comment type="subcellular location">
    <subcellularLocation>
        <location evidence="1">Membrane</location>
        <topology evidence="1">Multi-pass membrane protein</topology>
    </subcellularLocation>
</comment>
<feature type="transmembrane region" description="Helical" evidence="6">
    <location>
        <begin position="176"/>
        <end position="195"/>
    </location>
</feature>
<dbReference type="Proteomes" id="UP000286134">
    <property type="component" value="Unassembled WGS sequence"/>
</dbReference>
<feature type="transmembrane region" description="Helical" evidence="6">
    <location>
        <begin position="56"/>
        <end position="76"/>
    </location>
</feature>
<dbReference type="Gene3D" id="1.20.1250.20">
    <property type="entry name" value="MFS general substrate transporter like domains"/>
    <property type="match status" value="1"/>
</dbReference>
<feature type="transmembrane region" description="Helical" evidence="6">
    <location>
        <begin position="456"/>
        <end position="483"/>
    </location>
</feature>
<dbReference type="GO" id="GO:0008506">
    <property type="term" value="F:sucrose:proton symporter activity"/>
    <property type="evidence" value="ECO:0007669"/>
    <property type="project" value="TreeGrafter"/>
</dbReference>
<evidence type="ECO:0000256" key="6">
    <source>
        <dbReference type="SAM" id="Phobius"/>
    </source>
</evidence>
<dbReference type="PANTHER" id="PTHR19432:SF76">
    <property type="entry name" value="TRANSPORTER, PUTATIVE (EUROFUNG)-RELATED"/>
    <property type="match status" value="1"/>
</dbReference>
<evidence type="ECO:0000256" key="3">
    <source>
        <dbReference type="ARBA" id="ARBA00022692"/>
    </source>
</evidence>
<keyword evidence="2" id="KW-0813">Transport</keyword>
<comment type="caution">
    <text evidence="7">The sequence shown here is derived from an EMBL/GenBank/DDBJ whole genome shotgun (WGS) entry which is preliminary data.</text>
</comment>
<keyword evidence="4 6" id="KW-1133">Transmembrane helix</keyword>
<dbReference type="Pfam" id="PF13347">
    <property type="entry name" value="MFS_2"/>
    <property type="match status" value="1"/>
</dbReference>
<feature type="transmembrane region" description="Helical" evidence="6">
    <location>
        <begin position="508"/>
        <end position="527"/>
    </location>
</feature>
<name>A0A420I0D5_9PEZI</name>
<dbReference type="AlphaFoldDB" id="A0A420I0D5"/>
<protein>
    <submittedName>
        <fullName evidence="7">General alpha-glucoside permease</fullName>
    </submittedName>
</protein>
<dbReference type="InterPro" id="IPR036259">
    <property type="entry name" value="MFS_trans_sf"/>
</dbReference>
<dbReference type="EMBL" id="MCFK01002770">
    <property type="protein sequence ID" value="RKF63138.1"/>
    <property type="molecule type" value="Genomic_DNA"/>
</dbReference>
<gene>
    <name evidence="7" type="ORF">OnM2_027039</name>
</gene>
<evidence type="ECO:0000256" key="5">
    <source>
        <dbReference type="ARBA" id="ARBA00023136"/>
    </source>
</evidence>
<evidence type="ECO:0000313" key="7">
    <source>
        <dbReference type="EMBL" id="RKF63138.1"/>
    </source>
</evidence>
<dbReference type="SUPFAM" id="SSF103473">
    <property type="entry name" value="MFS general substrate transporter"/>
    <property type="match status" value="1"/>
</dbReference>
<evidence type="ECO:0000256" key="4">
    <source>
        <dbReference type="ARBA" id="ARBA00022989"/>
    </source>
</evidence>
<keyword evidence="3 6" id="KW-0812">Transmembrane</keyword>
<evidence type="ECO:0000256" key="1">
    <source>
        <dbReference type="ARBA" id="ARBA00004141"/>
    </source>
</evidence>
<evidence type="ECO:0000313" key="8">
    <source>
        <dbReference type="Proteomes" id="UP000286134"/>
    </source>
</evidence>
<organism evidence="7 8">
    <name type="scientific">Erysiphe neolycopersici</name>
    <dbReference type="NCBI Taxonomy" id="212602"/>
    <lineage>
        <taxon>Eukaryota</taxon>
        <taxon>Fungi</taxon>
        <taxon>Dikarya</taxon>
        <taxon>Ascomycota</taxon>
        <taxon>Pezizomycotina</taxon>
        <taxon>Leotiomycetes</taxon>
        <taxon>Erysiphales</taxon>
        <taxon>Erysiphaceae</taxon>
        <taxon>Erysiphe</taxon>
    </lineage>
</organism>